<dbReference type="RefSeq" id="WP_092781767.1">
    <property type="nucleotide sequence ID" value="NZ_FNAP01000001.1"/>
</dbReference>
<dbReference type="PROSITE" id="PS51257">
    <property type="entry name" value="PROKAR_LIPOPROTEIN"/>
    <property type="match status" value="1"/>
</dbReference>
<keyword evidence="4" id="KW-1185">Reference proteome</keyword>
<dbReference type="InterPro" id="IPR011990">
    <property type="entry name" value="TPR-like_helical_dom_sf"/>
</dbReference>
<feature type="region of interest" description="Disordered" evidence="1">
    <location>
        <begin position="331"/>
        <end position="416"/>
    </location>
</feature>
<dbReference type="Gene3D" id="1.25.40.10">
    <property type="entry name" value="Tetratricopeptide repeat domain"/>
    <property type="match status" value="1"/>
</dbReference>
<dbReference type="AlphaFoldDB" id="A0A1G6XRA0"/>
<organism evidence="3 4">
    <name type="scientific">Rhodospira trueperi</name>
    <dbReference type="NCBI Taxonomy" id="69960"/>
    <lineage>
        <taxon>Bacteria</taxon>
        <taxon>Pseudomonadati</taxon>
        <taxon>Pseudomonadota</taxon>
        <taxon>Alphaproteobacteria</taxon>
        <taxon>Rhodospirillales</taxon>
        <taxon>Rhodospirillaceae</taxon>
        <taxon>Rhodospira</taxon>
    </lineage>
</organism>
<reference evidence="3 4" key="1">
    <citation type="submission" date="2016-10" db="EMBL/GenBank/DDBJ databases">
        <authorList>
            <person name="de Groot N.N."/>
        </authorList>
    </citation>
    <scope>NUCLEOTIDE SEQUENCE [LARGE SCALE GENOMIC DNA]</scope>
    <source>
        <strain evidence="3 4">ATCC 700224</strain>
    </source>
</reference>
<dbReference type="Proteomes" id="UP000199412">
    <property type="component" value="Unassembled WGS sequence"/>
</dbReference>
<evidence type="ECO:0000256" key="1">
    <source>
        <dbReference type="SAM" id="MobiDB-lite"/>
    </source>
</evidence>
<feature type="domain" description="SPOR" evidence="2">
    <location>
        <begin position="413"/>
        <end position="499"/>
    </location>
</feature>
<dbReference type="SUPFAM" id="SSF48452">
    <property type="entry name" value="TPR-like"/>
    <property type="match status" value="1"/>
</dbReference>
<feature type="region of interest" description="Disordered" evidence="1">
    <location>
        <begin position="156"/>
        <end position="177"/>
    </location>
</feature>
<accession>A0A1G6XRA0</accession>
<proteinExistence type="predicted"/>
<protein>
    <recommendedName>
        <fullName evidence="2">SPOR domain-containing protein</fullName>
    </recommendedName>
</protein>
<feature type="compositionally biased region" description="Low complexity" evidence="1">
    <location>
        <begin position="331"/>
        <end position="354"/>
    </location>
</feature>
<gene>
    <name evidence="3" type="ORF">SAMN05421720_101598</name>
</gene>
<dbReference type="InterPro" id="IPR007730">
    <property type="entry name" value="SPOR-like_dom"/>
</dbReference>
<dbReference type="PROSITE" id="PS51724">
    <property type="entry name" value="SPOR"/>
    <property type="match status" value="1"/>
</dbReference>
<evidence type="ECO:0000259" key="2">
    <source>
        <dbReference type="PROSITE" id="PS51724"/>
    </source>
</evidence>
<evidence type="ECO:0000313" key="3">
    <source>
        <dbReference type="EMBL" id="SDD80698.1"/>
    </source>
</evidence>
<feature type="compositionally biased region" description="Polar residues" evidence="1">
    <location>
        <begin position="398"/>
        <end position="407"/>
    </location>
</feature>
<dbReference type="GO" id="GO:0042834">
    <property type="term" value="F:peptidoglycan binding"/>
    <property type="evidence" value="ECO:0007669"/>
    <property type="project" value="InterPro"/>
</dbReference>
<sequence length="500" mass="52706">MSYHRAGYPDHGRCPARSNFLAALGVAGALLLGGCAVGEGGMVEIMSPPAPASDSALAALSRGHIGDAEAWTTRALSENASDPYALLVRGMLAERAGQPAVAREAYGTILALAPKALIDLSPMDLDSSPRPVVEIAADRLDRLPPAPVAEGFARVPGVTGPRAMETPDTRMNVSQSGRDEAWQNLSSRFETLDRLYDQELITDSEYADRRRENLGALLPLTQTPPAAGLSRPAPRPTAVVGRLHDLGGTFERGAISASQHAEERRAILDALLPADPMTREMADMRPTSARDVSRHARRLADALQRDLITNEEYDRERLALRDIANQMSGGDAQAAMAAAPPTATAPTEGATTDGTVEDEASGTAPDGSAEPRPLLPISDQPGVTAGPPTANDEDPVTQRFSGVTGASSDGAPASEPTGNYVHLASYRTMDSAEAGWKALSERYAGSMRGMEPRYDPVTIPGKGDFVRLKAGPVQIPGGAVRLCDRLRAAGQFCEPVAVDP</sequence>
<evidence type="ECO:0000313" key="4">
    <source>
        <dbReference type="Proteomes" id="UP000199412"/>
    </source>
</evidence>
<dbReference type="STRING" id="69960.SAMN05421720_101598"/>
<name>A0A1G6XRA0_9PROT</name>
<dbReference type="EMBL" id="FNAP01000001">
    <property type="protein sequence ID" value="SDD80698.1"/>
    <property type="molecule type" value="Genomic_DNA"/>
</dbReference>
<dbReference type="OrthoDB" id="7338235at2"/>